<accession>A0A0N4U8R8</accession>
<evidence type="ECO:0000313" key="3">
    <source>
        <dbReference type="Proteomes" id="UP000274756"/>
    </source>
</evidence>
<organism evidence="2 4">
    <name type="scientific">Dracunculus medinensis</name>
    <name type="common">Guinea worm</name>
    <dbReference type="NCBI Taxonomy" id="318479"/>
    <lineage>
        <taxon>Eukaryota</taxon>
        <taxon>Metazoa</taxon>
        <taxon>Ecdysozoa</taxon>
        <taxon>Nematoda</taxon>
        <taxon>Chromadorea</taxon>
        <taxon>Rhabditida</taxon>
        <taxon>Spirurina</taxon>
        <taxon>Dracunculoidea</taxon>
        <taxon>Dracunculidae</taxon>
        <taxon>Dracunculus</taxon>
    </lineage>
</organism>
<evidence type="ECO:0000313" key="4">
    <source>
        <dbReference type="WBParaSite" id="DME_0000345401-mRNA-1"/>
    </source>
</evidence>
<proteinExistence type="predicted"/>
<dbReference type="EMBL" id="UYYG01000002">
    <property type="protein sequence ID" value="VDN50347.1"/>
    <property type="molecule type" value="Genomic_DNA"/>
</dbReference>
<dbReference type="WBParaSite" id="DME_0000345401-mRNA-1">
    <property type="protein sequence ID" value="DME_0000345401-mRNA-1"/>
    <property type="gene ID" value="DME_0000345401"/>
</dbReference>
<dbReference type="AlphaFoldDB" id="A0A0N4U8R8"/>
<dbReference type="Proteomes" id="UP000038040">
    <property type="component" value="Unplaced"/>
</dbReference>
<protein>
    <submittedName>
        <fullName evidence="1 4">Uncharacterized protein</fullName>
    </submittedName>
</protein>
<gene>
    <name evidence="1" type="ORF">DME_LOCUS320</name>
</gene>
<keyword evidence="3" id="KW-1185">Reference proteome</keyword>
<reference evidence="4" key="1">
    <citation type="submission" date="2017-02" db="UniProtKB">
        <authorList>
            <consortium name="WormBaseParasite"/>
        </authorList>
    </citation>
    <scope>IDENTIFICATION</scope>
</reference>
<name>A0A0N4U8R8_DRAME</name>
<dbReference type="Proteomes" id="UP000274756">
    <property type="component" value="Unassembled WGS sequence"/>
</dbReference>
<sequence>MDSEPYHYAVSFKRSGRKLPSTPILPTRSVSESPSKYRRQSALPAYMFHPQDDYDPCKDCQLTLDRRRCNERERIANFYDQISTRIMHDERLSIFAIGSLS</sequence>
<evidence type="ECO:0000313" key="1">
    <source>
        <dbReference type="EMBL" id="VDN50347.1"/>
    </source>
</evidence>
<reference evidence="1 3" key="2">
    <citation type="submission" date="2018-11" db="EMBL/GenBank/DDBJ databases">
        <authorList>
            <consortium name="Pathogen Informatics"/>
        </authorList>
    </citation>
    <scope>NUCLEOTIDE SEQUENCE [LARGE SCALE GENOMIC DNA]</scope>
</reference>
<evidence type="ECO:0000313" key="2">
    <source>
        <dbReference type="Proteomes" id="UP000038040"/>
    </source>
</evidence>